<dbReference type="AlphaFoldDB" id="A0AAD8U775"/>
<dbReference type="Proteomes" id="UP001231189">
    <property type="component" value="Unassembled WGS sequence"/>
</dbReference>
<sequence length="129" mass="14304">MGEALDTAAAPLLMRVEDGADADWSSRPHRIALFVEPSPFASVPSPSSPLSFFVLRSVVSADAVDRIMPDWIRSSCSAARTRLYISGYKNRFQNFIKHLREMGDEVLVVTTHKGTPEEFHGAKVVGSWR</sequence>
<accession>A0AAD8U775</accession>
<name>A0AAD8U775_LOLMU</name>
<dbReference type="PANTHER" id="PTHR45947:SF1">
    <property type="entry name" value="GLYCOSYL TRANSFERASE, GROUP 1 FAMILY PROTEIN, EXPRESSED"/>
    <property type="match status" value="1"/>
</dbReference>
<evidence type="ECO:0000313" key="1">
    <source>
        <dbReference type="EMBL" id="KAK1698925.1"/>
    </source>
</evidence>
<dbReference type="EMBL" id="JAUUTY010000001">
    <property type="protein sequence ID" value="KAK1698925.1"/>
    <property type="molecule type" value="Genomic_DNA"/>
</dbReference>
<dbReference type="GO" id="GO:0046506">
    <property type="term" value="P:sulfolipid biosynthetic process"/>
    <property type="evidence" value="ECO:0007669"/>
    <property type="project" value="TreeGrafter"/>
</dbReference>
<organism evidence="1 2">
    <name type="scientific">Lolium multiflorum</name>
    <name type="common">Italian ryegrass</name>
    <name type="synonym">Lolium perenne subsp. multiflorum</name>
    <dbReference type="NCBI Taxonomy" id="4521"/>
    <lineage>
        <taxon>Eukaryota</taxon>
        <taxon>Viridiplantae</taxon>
        <taxon>Streptophyta</taxon>
        <taxon>Embryophyta</taxon>
        <taxon>Tracheophyta</taxon>
        <taxon>Spermatophyta</taxon>
        <taxon>Magnoliopsida</taxon>
        <taxon>Liliopsida</taxon>
        <taxon>Poales</taxon>
        <taxon>Poaceae</taxon>
        <taxon>BOP clade</taxon>
        <taxon>Pooideae</taxon>
        <taxon>Poodae</taxon>
        <taxon>Poeae</taxon>
        <taxon>Poeae Chloroplast Group 2 (Poeae type)</taxon>
        <taxon>Loliodinae</taxon>
        <taxon>Loliinae</taxon>
        <taxon>Lolium</taxon>
    </lineage>
</organism>
<dbReference type="GO" id="GO:0046510">
    <property type="term" value="F:UDP-sulfoquinovose:DAG sulfoquinovosyltransferase activity"/>
    <property type="evidence" value="ECO:0007669"/>
    <property type="project" value="TreeGrafter"/>
</dbReference>
<protein>
    <submittedName>
        <fullName evidence="1">Uncharacterized protein</fullName>
    </submittedName>
</protein>
<dbReference type="PANTHER" id="PTHR45947">
    <property type="entry name" value="SULFOQUINOVOSYL TRANSFERASE SQD2"/>
    <property type="match status" value="1"/>
</dbReference>
<dbReference type="GO" id="GO:0009247">
    <property type="term" value="P:glycolipid biosynthetic process"/>
    <property type="evidence" value="ECO:0007669"/>
    <property type="project" value="TreeGrafter"/>
</dbReference>
<evidence type="ECO:0000313" key="2">
    <source>
        <dbReference type="Proteomes" id="UP001231189"/>
    </source>
</evidence>
<dbReference type="GO" id="GO:0016020">
    <property type="term" value="C:membrane"/>
    <property type="evidence" value="ECO:0007669"/>
    <property type="project" value="GOC"/>
</dbReference>
<keyword evidence="2" id="KW-1185">Reference proteome</keyword>
<reference evidence="1" key="1">
    <citation type="submission" date="2023-07" db="EMBL/GenBank/DDBJ databases">
        <title>A chromosome-level genome assembly of Lolium multiflorum.</title>
        <authorList>
            <person name="Chen Y."/>
            <person name="Copetti D."/>
            <person name="Kolliker R."/>
            <person name="Studer B."/>
        </authorList>
    </citation>
    <scope>NUCLEOTIDE SEQUENCE</scope>
    <source>
        <strain evidence="1">02402/16</strain>
        <tissue evidence="1">Leaf</tissue>
    </source>
</reference>
<dbReference type="GO" id="GO:0009941">
    <property type="term" value="C:chloroplast envelope"/>
    <property type="evidence" value="ECO:0007669"/>
    <property type="project" value="TreeGrafter"/>
</dbReference>
<proteinExistence type="predicted"/>
<gene>
    <name evidence="1" type="ORF">QYE76_015622</name>
</gene>
<dbReference type="InterPro" id="IPR050194">
    <property type="entry name" value="Glycosyltransferase_grp1"/>
</dbReference>
<comment type="caution">
    <text evidence="1">The sequence shown here is derived from an EMBL/GenBank/DDBJ whole genome shotgun (WGS) entry which is preliminary data.</text>
</comment>